<organism evidence="4 5">
    <name type="scientific">Microbotryum silenes-dioicae</name>
    <dbReference type="NCBI Taxonomy" id="796604"/>
    <lineage>
        <taxon>Eukaryota</taxon>
        <taxon>Fungi</taxon>
        <taxon>Dikarya</taxon>
        <taxon>Basidiomycota</taxon>
        <taxon>Pucciniomycotina</taxon>
        <taxon>Microbotryomycetes</taxon>
        <taxon>Microbotryales</taxon>
        <taxon>Microbotryaceae</taxon>
        <taxon>Microbotryum</taxon>
    </lineage>
</organism>
<evidence type="ECO:0000313" key="4">
    <source>
        <dbReference type="EMBL" id="SGY77073.1"/>
    </source>
</evidence>
<dbReference type="Gene3D" id="3.40.50.1110">
    <property type="entry name" value="SGNH hydrolase"/>
    <property type="match status" value="1"/>
</dbReference>
<reference evidence="4 5" key="1">
    <citation type="submission" date="2016-11" db="EMBL/GenBank/DDBJ databases">
        <authorList>
            <person name="Jaros S."/>
            <person name="Januszkiewicz K."/>
            <person name="Wedrychowicz H."/>
        </authorList>
    </citation>
    <scope>NUCLEOTIDE SEQUENCE [LARGE SCALE GENOMIC DNA]</scope>
</reference>
<evidence type="ECO:0000256" key="2">
    <source>
        <dbReference type="SAM" id="MobiDB-lite"/>
    </source>
</evidence>
<dbReference type="AlphaFoldDB" id="A0A2X0MFM9"/>
<evidence type="ECO:0000256" key="1">
    <source>
        <dbReference type="ARBA" id="ARBA00022801"/>
    </source>
</evidence>
<feature type="compositionally biased region" description="Polar residues" evidence="2">
    <location>
        <begin position="55"/>
        <end position="64"/>
    </location>
</feature>
<accession>A0A2X0MFM9</accession>
<sequence>MIAVDPCQTSLGGALPPLRRAHALRPRSLASLLIIVLGCISLARVPVTVLAAPTPSGSPNTASSAAVPPEYRNPRSRRVQKRDTSMEGYSALVAFGASFTDNAHARAAKYLASIRNFAPYINGRYSNGPVEVEYMVDPTVSPAMPVAAGVTKVKLIDCECAISSPRGCLEADKYLKIIPLESHKDAFGGSVILNGLAGTEGTASAPGIVTQMSMYLSDLKTKTGNVGSGRVLHYFNSGINPVEQIWYRSIRNGLSTSATQAARISLTLSVNTYITGIVKLINDPTLVSEVVTADYMVVGIPPLDTVPSFRFLVPSRFSNSDRQQALAQLSVLSQMYNFALQTLVVQLRAAAGPISRVWYYDLTALWQEMYKSPGSYGITVSPVTTPCYSKGKLCANPKSFLYFDTLHPVTSVHRMMAQNMNVELSNPQAVVA</sequence>
<proteinExistence type="predicted"/>
<keyword evidence="3" id="KW-0472">Membrane</keyword>
<feature type="region of interest" description="Disordered" evidence="2">
    <location>
        <begin position="53"/>
        <end position="83"/>
    </location>
</feature>
<gene>
    <name evidence="4" type="primary">BQ5605_C005g03550</name>
    <name evidence="4" type="ORF">BQ5605_C005G03550</name>
</gene>
<dbReference type="PANTHER" id="PTHR45648:SF22">
    <property type="entry name" value="GDSL LIPASE_ACYLHYDROLASE FAMILY PROTEIN (AFU_ORTHOLOGUE AFUA_4G14700)"/>
    <property type="match status" value="1"/>
</dbReference>
<dbReference type="InterPro" id="IPR051058">
    <property type="entry name" value="GDSL_Est/Lipase"/>
</dbReference>
<keyword evidence="3" id="KW-0812">Transmembrane</keyword>
<dbReference type="InterPro" id="IPR036514">
    <property type="entry name" value="SGNH_hydro_sf"/>
</dbReference>
<feature type="transmembrane region" description="Helical" evidence="3">
    <location>
        <begin position="29"/>
        <end position="52"/>
    </location>
</feature>
<name>A0A2X0MFM9_9BASI</name>
<dbReference type="EMBL" id="FQNC01000047">
    <property type="protein sequence ID" value="SGY77073.1"/>
    <property type="molecule type" value="Genomic_DNA"/>
</dbReference>
<keyword evidence="1" id="KW-0378">Hydrolase</keyword>
<dbReference type="Proteomes" id="UP000249464">
    <property type="component" value="Unassembled WGS sequence"/>
</dbReference>
<protein>
    <submittedName>
        <fullName evidence="4">BQ5605_C005g03550 protein</fullName>
    </submittedName>
</protein>
<dbReference type="GO" id="GO:0016787">
    <property type="term" value="F:hydrolase activity"/>
    <property type="evidence" value="ECO:0007669"/>
    <property type="project" value="UniProtKB-KW"/>
</dbReference>
<keyword evidence="5" id="KW-1185">Reference proteome</keyword>
<evidence type="ECO:0000256" key="3">
    <source>
        <dbReference type="SAM" id="Phobius"/>
    </source>
</evidence>
<keyword evidence="3" id="KW-1133">Transmembrane helix</keyword>
<evidence type="ECO:0000313" key="5">
    <source>
        <dbReference type="Proteomes" id="UP000249464"/>
    </source>
</evidence>
<dbReference type="STRING" id="796604.A0A2X0MFM9"/>
<dbReference type="PANTHER" id="PTHR45648">
    <property type="entry name" value="GDSL LIPASE/ACYLHYDROLASE FAMILY PROTEIN (AFU_ORTHOLOGUE AFUA_4G14700)"/>
    <property type="match status" value="1"/>
</dbReference>